<name>A0A835YAS6_9CHLO</name>
<dbReference type="GO" id="GO:0016192">
    <property type="term" value="P:vesicle-mediated transport"/>
    <property type="evidence" value="ECO:0007669"/>
    <property type="project" value="InterPro"/>
</dbReference>
<feature type="domain" description="Yip1" evidence="8">
    <location>
        <begin position="128"/>
        <end position="341"/>
    </location>
</feature>
<keyword evidence="5 6" id="KW-0472">Membrane</keyword>
<evidence type="ECO:0000256" key="5">
    <source>
        <dbReference type="ARBA" id="ARBA00023136"/>
    </source>
</evidence>
<evidence type="ECO:0000256" key="2">
    <source>
        <dbReference type="ARBA" id="ARBA00010596"/>
    </source>
</evidence>
<evidence type="ECO:0000259" key="8">
    <source>
        <dbReference type="Pfam" id="PF04893"/>
    </source>
</evidence>
<feature type="transmembrane region" description="Helical" evidence="6">
    <location>
        <begin position="326"/>
        <end position="348"/>
    </location>
</feature>
<dbReference type="PANTHER" id="PTHR12822:SF2">
    <property type="entry name" value="PROTEIN YIPF"/>
    <property type="match status" value="1"/>
</dbReference>
<organism evidence="9 10">
    <name type="scientific">Edaphochlamys debaryana</name>
    <dbReference type="NCBI Taxonomy" id="47281"/>
    <lineage>
        <taxon>Eukaryota</taxon>
        <taxon>Viridiplantae</taxon>
        <taxon>Chlorophyta</taxon>
        <taxon>core chlorophytes</taxon>
        <taxon>Chlorophyceae</taxon>
        <taxon>CS clade</taxon>
        <taxon>Chlamydomonadales</taxon>
        <taxon>Chlamydomonadales incertae sedis</taxon>
        <taxon>Edaphochlamys</taxon>
    </lineage>
</organism>
<reference evidence="9" key="1">
    <citation type="journal article" date="2020" name="bioRxiv">
        <title>Comparative genomics of Chlamydomonas.</title>
        <authorList>
            <person name="Craig R.J."/>
            <person name="Hasan A.R."/>
            <person name="Ness R.W."/>
            <person name="Keightley P.D."/>
        </authorList>
    </citation>
    <scope>NUCLEOTIDE SEQUENCE</scope>
    <source>
        <strain evidence="9">CCAP 11/70</strain>
    </source>
</reference>
<evidence type="ECO:0000256" key="1">
    <source>
        <dbReference type="ARBA" id="ARBA00004141"/>
    </source>
</evidence>
<feature type="compositionally biased region" description="Pro residues" evidence="7">
    <location>
        <begin position="177"/>
        <end position="195"/>
    </location>
</feature>
<dbReference type="GO" id="GO:0031267">
    <property type="term" value="F:small GTPase binding"/>
    <property type="evidence" value="ECO:0007669"/>
    <property type="project" value="InterPro"/>
</dbReference>
<feature type="transmembrane region" description="Helical" evidence="6">
    <location>
        <begin position="147"/>
        <end position="167"/>
    </location>
</feature>
<feature type="compositionally biased region" description="Pro residues" evidence="7">
    <location>
        <begin position="68"/>
        <end position="79"/>
    </location>
</feature>
<comment type="similarity">
    <text evidence="2 6">Belongs to the YIP1 family.</text>
</comment>
<dbReference type="Proteomes" id="UP000612055">
    <property type="component" value="Unassembled WGS sequence"/>
</dbReference>
<feature type="region of interest" description="Disordered" evidence="7">
    <location>
        <begin position="46"/>
        <end position="92"/>
    </location>
</feature>
<dbReference type="GO" id="GO:0000139">
    <property type="term" value="C:Golgi membrane"/>
    <property type="evidence" value="ECO:0007669"/>
    <property type="project" value="UniProtKB-SubCell"/>
</dbReference>
<gene>
    <name evidence="9" type="ORF">HYH03_004547</name>
</gene>
<accession>A0A835YAS6</accession>
<feature type="transmembrane region" description="Helical" evidence="6">
    <location>
        <begin position="272"/>
        <end position="291"/>
    </location>
</feature>
<dbReference type="Pfam" id="PF04893">
    <property type="entry name" value="Yip1"/>
    <property type="match status" value="1"/>
</dbReference>
<evidence type="ECO:0000256" key="4">
    <source>
        <dbReference type="ARBA" id="ARBA00022989"/>
    </source>
</evidence>
<dbReference type="EMBL" id="JAEHOE010000014">
    <property type="protein sequence ID" value="KAG2497391.1"/>
    <property type="molecule type" value="Genomic_DNA"/>
</dbReference>
<keyword evidence="3 6" id="KW-0812">Transmembrane</keyword>
<dbReference type="InterPro" id="IPR039765">
    <property type="entry name" value="Yip5/YIPF1/YIPF2"/>
</dbReference>
<proteinExistence type="inferred from homology"/>
<keyword evidence="4 6" id="KW-1133">Transmembrane helix</keyword>
<dbReference type="InterPro" id="IPR006977">
    <property type="entry name" value="Yip1_dom"/>
</dbReference>
<evidence type="ECO:0000256" key="3">
    <source>
        <dbReference type="ARBA" id="ARBA00022692"/>
    </source>
</evidence>
<comment type="subcellular location">
    <subcellularLocation>
        <location evidence="6">Golgi apparatus membrane</location>
        <topology evidence="6">Multi-pass membrane protein</topology>
    </subcellularLocation>
    <subcellularLocation>
        <location evidence="1">Membrane</location>
        <topology evidence="1">Multi-pass membrane protein</topology>
    </subcellularLocation>
</comment>
<keyword evidence="10" id="KW-1185">Reference proteome</keyword>
<feature type="transmembrane region" description="Helical" evidence="6">
    <location>
        <begin position="297"/>
        <end position="314"/>
    </location>
</feature>
<evidence type="ECO:0000313" key="10">
    <source>
        <dbReference type="Proteomes" id="UP000612055"/>
    </source>
</evidence>
<protein>
    <recommendedName>
        <fullName evidence="6">Protein YIP</fullName>
    </recommendedName>
</protein>
<evidence type="ECO:0000256" key="6">
    <source>
        <dbReference type="RuleBase" id="RU361264"/>
    </source>
</evidence>
<feature type="region of interest" description="Disordered" evidence="7">
    <location>
        <begin position="174"/>
        <end position="195"/>
    </location>
</feature>
<dbReference type="AlphaFoldDB" id="A0A835YAS6"/>
<dbReference type="PANTHER" id="PTHR12822">
    <property type="entry name" value="PROTEIN YIPF"/>
    <property type="match status" value="1"/>
</dbReference>
<feature type="transmembrane region" description="Helical" evidence="6">
    <location>
        <begin position="240"/>
        <end position="260"/>
    </location>
</feature>
<dbReference type="OrthoDB" id="10256463at2759"/>
<evidence type="ECO:0000256" key="7">
    <source>
        <dbReference type="SAM" id="MobiDB-lite"/>
    </source>
</evidence>
<comment type="caution">
    <text evidence="9">The sequence shown here is derived from an EMBL/GenBank/DDBJ whole genome shotgun (WGS) entry which is preliminary data.</text>
</comment>
<sequence length="351" mass="37906">MSFGPQSHAGAWAPAPGGAYGQPHMALQFTDTTAQQYVTGTMGRHEERQGMLGPGRSDDPGVGFAAPPGVPGAPPPGPGAGPGAGAGEHTPREDYTKYPFYNVRRYREYFDVDTKDVLWRVTNSMIGVFRPNFMEVTMKNPDLYGPFWTATTLIFIVAVANNFVSYIDWRKNRGSDSPPPPPSLSPSPEPTPSPSPVMDAVGAMGAAAADALSNPGRLLLASTTDDQWFTDYTKLGTSAAIFYGYVFIVGLIVFFTVKWFKGELKLANVFCIYGYCLSVYVPVSILCVIPIAWLQWLLVMLATALGAGFLFMNFKATIFAAAPARASIVLLLIVAAHVALGLGLKLYFFSY</sequence>
<evidence type="ECO:0000313" key="9">
    <source>
        <dbReference type="EMBL" id="KAG2497391.1"/>
    </source>
</evidence>